<dbReference type="Proteomes" id="UP000680714">
    <property type="component" value="Unassembled WGS sequence"/>
</dbReference>
<gene>
    <name evidence="12" type="ORF">KEC16_00240</name>
</gene>
<evidence type="ECO:0000313" key="12">
    <source>
        <dbReference type="EMBL" id="MBR9970138.1"/>
    </source>
</evidence>
<evidence type="ECO:0000256" key="9">
    <source>
        <dbReference type="ARBA" id="ARBA00023065"/>
    </source>
</evidence>
<keyword evidence="5" id="KW-0547">Nucleotide-binding</keyword>
<evidence type="ECO:0000256" key="6">
    <source>
        <dbReference type="ARBA" id="ARBA00022840"/>
    </source>
</evidence>
<dbReference type="InterPro" id="IPR027417">
    <property type="entry name" value="P-loop_NTPase"/>
</dbReference>
<dbReference type="InterPro" id="IPR017871">
    <property type="entry name" value="ABC_transporter-like_CS"/>
</dbReference>
<feature type="domain" description="ABC transporter" evidence="11">
    <location>
        <begin position="7"/>
        <end position="239"/>
    </location>
</feature>
<dbReference type="SUPFAM" id="SSF52540">
    <property type="entry name" value="P-loop containing nucleoside triphosphate hydrolases"/>
    <property type="match status" value="1"/>
</dbReference>
<evidence type="ECO:0000256" key="2">
    <source>
        <dbReference type="ARBA" id="ARBA00022475"/>
    </source>
</evidence>
<evidence type="ECO:0000256" key="5">
    <source>
        <dbReference type="ARBA" id="ARBA00022741"/>
    </source>
</evidence>
<evidence type="ECO:0000256" key="10">
    <source>
        <dbReference type="ARBA" id="ARBA00023136"/>
    </source>
</evidence>
<evidence type="ECO:0000256" key="3">
    <source>
        <dbReference type="ARBA" id="ARBA00022496"/>
    </source>
</evidence>
<dbReference type="RefSeq" id="WP_211545654.1">
    <property type="nucleotide sequence ID" value="NZ_JAGTUF010000001.1"/>
</dbReference>
<dbReference type="SMART" id="SM00382">
    <property type="entry name" value="AAA"/>
    <property type="match status" value="1"/>
</dbReference>
<dbReference type="SUPFAM" id="SSF50331">
    <property type="entry name" value="MOP-like"/>
    <property type="match status" value="1"/>
</dbReference>
<keyword evidence="13" id="KW-1185">Reference proteome</keyword>
<keyword evidence="2" id="KW-1003">Cell membrane</keyword>
<keyword evidence="10" id="KW-0472">Membrane</keyword>
<dbReference type="InterPro" id="IPR050093">
    <property type="entry name" value="ABC_SmlMolc_Importer"/>
</dbReference>
<dbReference type="InterPro" id="IPR008995">
    <property type="entry name" value="Mo/tungstate-bd_C_term_dom"/>
</dbReference>
<accession>A0ABS5I6T9</accession>
<protein>
    <submittedName>
        <fullName evidence="12">ABC transporter ATP-binding protein</fullName>
    </submittedName>
</protein>
<dbReference type="Pfam" id="PF08402">
    <property type="entry name" value="TOBE_2"/>
    <property type="match status" value="1"/>
</dbReference>
<proteinExistence type="predicted"/>
<name>A0ABS5I6T9_9PROT</name>
<keyword evidence="9" id="KW-0406">Ion transport</keyword>
<evidence type="ECO:0000259" key="11">
    <source>
        <dbReference type="PROSITE" id="PS50893"/>
    </source>
</evidence>
<dbReference type="CDD" id="cd03259">
    <property type="entry name" value="ABC_Carb_Solutes_like"/>
    <property type="match status" value="1"/>
</dbReference>
<sequence>MNSTTGLVMSNITHHFGRTQVVDDVSLSIAPGELLCLLGPSGCGKTTTLRIAAGLEVPSAGTVVLNGTEVSGPHAQLPPESRHVGFLFQDYALFPHLRVRGNVEFGLAGKPAAERRARAEEMLDQVGMADYAESWPHQLSGGQQQRVALARALAPNPGLMLLDEPFSGLDKRLRDQVRDETLHVLKRNRVSTLMVTHDPEEAMFMADRVAVMRQGRIVQMDQPQTLYNQPADPFVASFFGEVNVFDAAIADGMAQTPLGPFAASLNGAGKAQVLIRPEGISLDPAGGAEGIVLAARLLGRVSLVHLRVEHPTLPAHHLHARLASRALPAEGERIRITVDPSQVFIFPAA</sequence>
<dbReference type="InterPro" id="IPR003593">
    <property type="entry name" value="AAA+_ATPase"/>
</dbReference>
<keyword evidence="7" id="KW-1278">Translocase</keyword>
<evidence type="ECO:0000256" key="4">
    <source>
        <dbReference type="ARBA" id="ARBA00022519"/>
    </source>
</evidence>
<dbReference type="PROSITE" id="PS50893">
    <property type="entry name" value="ABC_TRANSPORTER_2"/>
    <property type="match status" value="1"/>
</dbReference>
<dbReference type="Pfam" id="PF00005">
    <property type="entry name" value="ABC_tran"/>
    <property type="match status" value="1"/>
</dbReference>
<dbReference type="InterPro" id="IPR013611">
    <property type="entry name" value="Transp-assoc_OB_typ2"/>
</dbReference>
<dbReference type="GO" id="GO:0005524">
    <property type="term" value="F:ATP binding"/>
    <property type="evidence" value="ECO:0007669"/>
    <property type="project" value="UniProtKB-KW"/>
</dbReference>
<dbReference type="PROSITE" id="PS00211">
    <property type="entry name" value="ABC_TRANSPORTER_1"/>
    <property type="match status" value="1"/>
</dbReference>
<keyword evidence="3" id="KW-0410">Iron transport</keyword>
<dbReference type="PANTHER" id="PTHR42781:SF5">
    <property type="entry name" value="PUTRESCINE TRANSPORT ATP-BINDING PROTEIN POTG"/>
    <property type="match status" value="1"/>
</dbReference>
<keyword evidence="6 12" id="KW-0067">ATP-binding</keyword>
<dbReference type="Gene3D" id="3.40.50.300">
    <property type="entry name" value="P-loop containing nucleotide triphosphate hydrolases"/>
    <property type="match status" value="1"/>
</dbReference>
<organism evidence="12 13">
    <name type="scientific">Magnetospirillum sulfuroxidans</name>
    <dbReference type="NCBI Taxonomy" id="611300"/>
    <lineage>
        <taxon>Bacteria</taxon>
        <taxon>Pseudomonadati</taxon>
        <taxon>Pseudomonadota</taxon>
        <taxon>Alphaproteobacteria</taxon>
        <taxon>Rhodospirillales</taxon>
        <taxon>Rhodospirillaceae</taxon>
        <taxon>Magnetospirillum</taxon>
    </lineage>
</organism>
<evidence type="ECO:0000256" key="1">
    <source>
        <dbReference type="ARBA" id="ARBA00022448"/>
    </source>
</evidence>
<evidence type="ECO:0000313" key="13">
    <source>
        <dbReference type="Proteomes" id="UP000680714"/>
    </source>
</evidence>
<dbReference type="InterPro" id="IPR003439">
    <property type="entry name" value="ABC_transporter-like_ATP-bd"/>
</dbReference>
<dbReference type="PANTHER" id="PTHR42781">
    <property type="entry name" value="SPERMIDINE/PUTRESCINE IMPORT ATP-BINDING PROTEIN POTA"/>
    <property type="match status" value="1"/>
</dbReference>
<comment type="caution">
    <text evidence="12">The sequence shown here is derived from an EMBL/GenBank/DDBJ whole genome shotgun (WGS) entry which is preliminary data.</text>
</comment>
<dbReference type="InterPro" id="IPR015853">
    <property type="entry name" value="ABC_transpr_FbpC"/>
</dbReference>
<evidence type="ECO:0000256" key="7">
    <source>
        <dbReference type="ARBA" id="ARBA00022967"/>
    </source>
</evidence>
<keyword evidence="4" id="KW-0997">Cell inner membrane</keyword>
<evidence type="ECO:0000256" key="8">
    <source>
        <dbReference type="ARBA" id="ARBA00023004"/>
    </source>
</evidence>
<keyword evidence="1" id="KW-0813">Transport</keyword>
<reference evidence="12 13" key="1">
    <citation type="submission" date="2021-04" db="EMBL/GenBank/DDBJ databases">
        <title>Magnetospirillum sulfuroxidans sp. nov., a facultative chemolithoautotrophic sulfur-oxidizing alphaproteobacterium isolated from freshwater sediment and proposals for Paramagetospirillum gen. nov., and Magnetospirillaceae fam. nov.</title>
        <authorList>
            <person name="Koziaeva V."/>
            <person name="Geelhoed J.S."/>
            <person name="Sorokin D.Y."/>
            <person name="Grouzdev D.S."/>
        </authorList>
    </citation>
    <scope>NUCLEOTIDE SEQUENCE [LARGE SCALE GENOMIC DNA]</scope>
    <source>
        <strain evidence="12 13">J10</strain>
    </source>
</reference>
<dbReference type="Gene3D" id="2.40.50.100">
    <property type="match status" value="1"/>
</dbReference>
<keyword evidence="8" id="KW-0408">Iron</keyword>
<dbReference type="EMBL" id="JAGTUF010000001">
    <property type="protein sequence ID" value="MBR9970138.1"/>
    <property type="molecule type" value="Genomic_DNA"/>
</dbReference>